<dbReference type="PANTHER" id="PTHR46558:SF11">
    <property type="entry name" value="HTH-TYPE TRANSCRIPTIONAL REGULATOR XRE"/>
    <property type="match status" value="1"/>
</dbReference>
<dbReference type="PANTHER" id="PTHR46558">
    <property type="entry name" value="TRACRIPTIONAL REGULATORY PROTEIN-RELATED-RELATED"/>
    <property type="match status" value="1"/>
</dbReference>
<sequence length="110" mass="12721">MLGERLKALRIGMNQTQQQIADHLGITRAAYSHFENDRNEPDGETIVKLAELFHVSTDYLLGRHAIDNFTQPSKRMQTVAAHIDENVTDEQMEDILNYIDFIKQRHAQKD</sequence>
<evidence type="ECO:0000256" key="1">
    <source>
        <dbReference type="ARBA" id="ARBA00023125"/>
    </source>
</evidence>
<dbReference type="CDD" id="cd00093">
    <property type="entry name" value="HTH_XRE"/>
    <property type="match status" value="1"/>
</dbReference>
<dbReference type="PROSITE" id="PS50943">
    <property type="entry name" value="HTH_CROC1"/>
    <property type="match status" value="1"/>
</dbReference>
<keyword evidence="1" id="KW-0238">DNA-binding</keyword>
<reference evidence="3" key="2">
    <citation type="submission" date="2023-03" db="EMBL/GenBank/DDBJ databases">
        <authorList>
            <person name="Shen W."/>
            <person name="Cai J."/>
        </authorList>
    </citation>
    <scope>NUCLEOTIDE SEQUENCE</scope>
    <source>
        <strain evidence="3">K69-2</strain>
    </source>
</reference>
<evidence type="ECO:0000259" key="2">
    <source>
        <dbReference type="PROSITE" id="PS50943"/>
    </source>
</evidence>
<reference evidence="4 5" key="1">
    <citation type="submission" date="2018-06" db="EMBL/GenBank/DDBJ databases">
        <authorList>
            <consortium name="Pathogen Informatics"/>
            <person name="Doyle S."/>
        </authorList>
    </citation>
    <scope>NUCLEOTIDE SEQUENCE [LARGE SCALE GENOMIC DNA]</scope>
    <source>
        <strain evidence="4 5">NCTC12360</strain>
    </source>
</reference>
<evidence type="ECO:0000313" key="5">
    <source>
        <dbReference type="Proteomes" id="UP000254807"/>
    </source>
</evidence>
<dbReference type="Proteomes" id="UP001183682">
    <property type="component" value="Unassembled WGS sequence"/>
</dbReference>
<dbReference type="AlphaFoldDB" id="A0A376GZK8"/>
<protein>
    <submittedName>
        <fullName evidence="4">Cro/CI family transcriptional regulator</fullName>
    </submittedName>
    <submittedName>
        <fullName evidence="3">Helix-turn-helix transcriptional regulator</fullName>
    </submittedName>
</protein>
<dbReference type="SMART" id="SM00530">
    <property type="entry name" value="HTH_XRE"/>
    <property type="match status" value="1"/>
</dbReference>
<dbReference type="EMBL" id="UFYW01000001">
    <property type="protein sequence ID" value="STD83476.1"/>
    <property type="molecule type" value="Genomic_DNA"/>
</dbReference>
<dbReference type="OrthoDB" id="9805856at2"/>
<dbReference type="InterPro" id="IPR001387">
    <property type="entry name" value="Cro/C1-type_HTH"/>
</dbReference>
<keyword evidence="5" id="KW-1185">Reference proteome</keyword>
<evidence type="ECO:0000313" key="3">
    <source>
        <dbReference type="EMBL" id="MDT2691911.1"/>
    </source>
</evidence>
<organism evidence="4 5">
    <name type="scientific">Enterococcus gallinarum</name>
    <dbReference type="NCBI Taxonomy" id="1353"/>
    <lineage>
        <taxon>Bacteria</taxon>
        <taxon>Bacillati</taxon>
        <taxon>Bacillota</taxon>
        <taxon>Bacilli</taxon>
        <taxon>Lactobacillales</taxon>
        <taxon>Enterococcaceae</taxon>
        <taxon>Enterococcus</taxon>
    </lineage>
</organism>
<dbReference type="Pfam" id="PF12844">
    <property type="entry name" value="HTH_19"/>
    <property type="match status" value="1"/>
</dbReference>
<dbReference type="GO" id="GO:0003677">
    <property type="term" value="F:DNA binding"/>
    <property type="evidence" value="ECO:0007669"/>
    <property type="project" value="UniProtKB-KW"/>
</dbReference>
<dbReference type="SUPFAM" id="SSF47413">
    <property type="entry name" value="lambda repressor-like DNA-binding domains"/>
    <property type="match status" value="1"/>
</dbReference>
<feature type="domain" description="HTH cro/C1-type" evidence="2">
    <location>
        <begin position="6"/>
        <end position="60"/>
    </location>
</feature>
<dbReference type="Gene3D" id="1.10.260.40">
    <property type="entry name" value="lambda repressor-like DNA-binding domains"/>
    <property type="match status" value="1"/>
</dbReference>
<accession>A0A376GZK8</accession>
<evidence type="ECO:0000313" key="4">
    <source>
        <dbReference type="EMBL" id="STD83476.1"/>
    </source>
</evidence>
<proteinExistence type="predicted"/>
<dbReference type="InterPro" id="IPR010982">
    <property type="entry name" value="Lambda_DNA-bd_dom_sf"/>
</dbReference>
<dbReference type="RefSeq" id="WP_060815426.1">
    <property type="nucleotide sequence ID" value="NZ_JARPZN010000024.1"/>
</dbReference>
<dbReference type="EMBL" id="JARPZN010000024">
    <property type="protein sequence ID" value="MDT2691911.1"/>
    <property type="molecule type" value="Genomic_DNA"/>
</dbReference>
<gene>
    <name evidence="4" type="primary">immR_3</name>
    <name evidence="4" type="ORF">NCTC12360_01943</name>
    <name evidence="3" type="ORF">P7E30_17190</name>
</gene>
<name>A0A376GZK8_ENTGA</name>
<dbReference type="Proteomes" id="UP000254807">
    <property type="component" value="Unassembled WGS sequence"/>
</dbReference>